<accession>A0ABW7GAM7</accession>
<proteinExistence type="predicted"/>
<protein>
    <submittedName>
        <fullName evidence="2">Phosphate/phosphite/phosphonate ABC transporter substrate-binding protein</fullName>
    </submittedName>
</protein>
<dbReference type="SUPFAM" id="SSF53850">
    <property type="entry name" value="Periplasmic binding protein-like II"/>
    <property type="match status" value="1"/>
</dbReference>
<dbReference type="Proteomes" id="UP001606305">
    <property type="component" value="Unassembled WGS sequence"/>
</dbReference>
<dbReference type="EMBL" id="JBIGIA010000017">
    <property type="protein sequence ID" value="MFG6459007.1"/>
    <property type="molecule type" value="Genomic_DNA"/>
</dbReference>
<dbReference type="PANTHER" id="PTHR35841">
    <property type="entry name" value="PHOSPHONATES-BINDING PERIPLASMIC PROTEIN"/>
    <property type="match status" value="1"/>
</dbReference>
<dbReference type="Gene3D" id="3.40.190.10">
    <property type="entry name" value="Periplasmic binding protein-like II"/>
    <property type="match status" value="2"/>
</dbReference>
<feature type="signal peptide" evidence="1">
    <location>
        <begin position="1"/>
        <end position="19"/>
    </location>
</feature>
<sequence length="276" mass="29909">MKAFALLLAAASFALPSLAQTEYRFSPVNQANLATAAAYWNPIVAYVSEKSGVRLSLKLGRTSVDTTAFVLAQEVEFAFTNHLFSPEREQMGWKVFGRRNTPPLHGQIVVAADSPIRNLAQLAGKDVGFPGPEAFIAYKTTYAQLLQQKVDVHPVFCGNMDGAFAQLVSGKVAAVGANSQLVEGYARREGRKFRVLWTSEPYHDLALMVSPKVPAADAQAVARAFIGMAHDPQGRQVLAAGAQLVGLPADAHFVASDGREYLPYRRFYEAAPAALR</sequence>
<comment type="caution">
    <text evidence="2">The sequence shown here is derived from an EMBL/GenBank/DDBJ whole genome shotgun (WGS) entry which is preliminary data.</text>
</comment>
<name>A0ABW7GAM7_9BURK</name>
<dbReference type="RefSeq" id="WP_394490556.1">
    <property type="nucleotide sequence ID" value="NZ_JBIGIA010000017.1"/>
</dbReference>
<keyword evidence="3" id="KW-1185">Reference proteome</keyword>
<keyword evidence="1" id="KW-0732">Signal</keyword>
<dbReference type="PANTHER" id="PTHR35841:SF1">
    <property type="entry name" value="PHOSPHONATES-BINDING PERIPLASMIC PROTEIN"/>
    <property type="match status" value="1"/>
</dbReference>
<evidence type="ECO:0000313" key="3">
    <source>
        <dbReference type="Proteomes" id="UP001606305"/>
    </source>
</evidence>
<organism evidence="2 3">
    <name type="scientific">Pelomonas nitida</name>
    <dbReference type="NCBI Taxonomy" id="3299027"/>
    <lineage>
        <taxon>Bacteria</taxon>
        <taxon>Pseudomonadati</taxon>
        <taxon>Pseudomonadota</taxon>
        <taxon>Betaproteobacteria</taxon>
        <taxon>Burkholderiales</taxon>
        <taxon>Sphaerotilaceae</taxon>
        <taxon>Roseateles</taxon>
    </lineage>
</organism>
<evidence type="ECO:0000313" key="2">
    <source>
        <dbReference type="EMBL" id="MFG6459007.1"/>
    </source>
</evidence>
<feature type="chain" id="PRO_5046834594" evidence="1">
    <location>
        <begin position="20"/>
        <end position="276"/>
    </location>
</feature>
<evidence type="ECO:0000256" key="1">
    <source>
        <dbReference type="SAM" id="SignalP"/>
    </source>
</evidence>
<reference evidence="2 3" key="1">
    <citation type="submission" date="2024-09" db="EMBL/GenBank/DDBJ databases">
        <title>Novel species of the genus Pelomonas and Roseateles isolated from streams.</title>
        <authorList>
            <person name="Lu H."/>
        </authorList>
    </citation>
    <scope>NUCLEOTIDE SEQUENCE [LARGE SCALE GENOMIC DNA]</scope>
    <source>
        <strain evidence="2 3">BYS96W</strain>
    </source>
</reference>
<dbReference type="Pfam" id="PF12974">
    <property type="entry name" value="Phosphonate-bd"/>
    <property type="match status" value="1"/>
</dbReference>
<gene>
    <name evidence="2" type="ORF">ACG00X_19390</name>
</gene>